<evidence type="ECO:0000313" key="2">
    <source>
        <dbReference type="EMBL" id="QKQ47778.1"/>
    </source>
</evidence>
<proteinExistence type="predicted"/>
<protein>
    <submittedName>
        <fullName evidence="2">Uncharacterized protein</fullName>
    </submittedName>
</protein>
<accession>A0A6N0JM96</accession>
<sequence>MRSSLIEPAGPARPLYHPDRVAHAQASPFAPARALRQPAATTSGPSAGVASHDGMSVHRLRDQYTAHCLRNAVLAYHAQQARQQERAIAVNRALRDEQAALQARADAANDLGTIQGLMPQQTHRHAVGVPPIVAPPFTTAAGVGQTSVAPVADIAKTRSATENALPPASARREPNAHGTAAGLMAIPPEADNSLTQ</sequence>
<name>A0A6N0JM96_ACHDE</name>
<reference evidence="2 3" key="1">
    <citation type="submission" date="2020-05" db="EMBL/GenBank/DDBJ databases">
        <title>FDA dAtabase for Regulatory Grade micrObial Sequences (FDA-ARGOS): Supporting development and validation of Infectious Disease Dx tests.</title>
        <authorList>
            <person name="Sproer C."/>
            <person name="Gronow S."/>
            <person name="Severitt S."/>
            <person name="Schroder I."/>
            <person name="Tallon L."/>
            <person name="Sadzewicz L."/>
            <person name="Zhao X."/>
            <person name="Vavikolanu K."/>
            <person name="Mehta A."/>
            <person name="Aluvathingal J."/>
            <person name="Nadendla S."/>
            <person name="Myers T."/>
            <person name="Yan Y."/>
            <person name="Sichtig H."/>
        </authorList>
    </citation>
    <scope>NUCLEOTIDE SEQUENCE [LARGE SCALE GENOMIC DNA]</scope>
    <source>
        <strain evidence="2 3">FDAARGOS_787</strain>
    </source>
</reference>
<evidence type="ECO:0000256" key="1">
    <source>
        <dbReference type="SAM" id="MobiDB-lite"/>
    </source>
</evidence>
<organism evidence="2 3">
    <name type="scientific">Achromobacter denitrificans</name>
    <name type="common">Alcaligenes denitrificans</name>
    <dbReference type="NCBI Taxonomy" id="32002"/>
    <lineage>
        <taxon>Bacteria</taxon>
        <taxon>Pseudomonadati</taxon>
        <taxon>Pseudomonadota</taxon>
        <taxon>Betaproteobacteria</taxon>
        <taxon>Burkholderiales</taxon>
        <taxon>Alcaligenaceae</taxon>
        <taxon>Achromobacter</taxon>
    </lineage>
</organism>
<evidence type="ECO:0000313" key="3">
    <source>
        <dbReference type="Proteomes" id="UP000509782"/>
    </source>
</evidence>
<dbReference type="Proteomes" id="UP000509782">
    <property type="component" value="Chromosome"/>
</dbReference>
<feature type="region of interest" description="Disordered" evidence="1">
    <location>
        <begin position="160"/>
        <end position="196"/>
    </location>
</feature>
<dbReference type="RefSeq" id="WP_174716464.1">
    <property type="nucleotide sequence ID" value="NZ_CP054569.1"/>
</dbReference>
<dbReference type="EMBL" id="CP054569">
    <property type="protein sequence ID" value="QKQ47778.1"/>
    <property type="molecule type" value="Genomic_DNA"/>
</dbReference>
<dbReference type="AlphaFoldDB" id="A0A6N0JM96"/>
<feature type="region of interest" description="Disordered" evidence="1">
    <location>
        <begin position="32"/>
        <end position="51"/>
    </location>
</feature>
<gene>
    <name evidence="2" type="ORF">FOC81_14205</name>
</gene>